<organism evidence="1 2">
    <name type="scientific">Tieghemostelium lacteum</name>
    <name type="common">Slime mold</name>
    <name type="synonym">Dictyostelium lacteum</name>
    <dbReference type="NCBI Taxonomy" id="361077"/>
    <lineage>
        <taxon>Eukaryota</taxon>
        <taxon>Amoebozoa</taxon>
        <taxon>Evosea</taxon>
        <taxon>Eumycetozoa</taxon>
        <taxon>Dictyostelia</taxon>
        <taxon>Dictyosteliales</taxon>
        <taxon>Raperosteliaceae</taxon>
        <taxon>Tieghemostelium</taxon>
    </lineage>
</organism>
<keyword evidence="2" id="KW-1185">Reference proteome</keyword>
<dbReference type="Proteomes" id="UP000076078">
    <property type="component" value="Unassembled WGS sequence"/>
</dbReference>
<evidence type="ECO:0000313" key="2">
    <source>
        <dbReference type="Proteomes" id="UP000076078"/>
    </source>
</evidence>
<dbReference type="InParanoid" id="A0A151Z777"/>
<reference evidence="1 2" key="1">
    <citation type="submission" date="2015-12" db="EMBL/GenBank/DDBJ databases">
        <title>Dictyostelia acquired genes for synthesis and detection of signals that induce cell-type specialization by lateral gene transfer from prokaryotes.</title>
        <authorList>
            <person name="Gloeckner G."/>
            <person name="Schaap P."/>
        </authorList>
    </citation>
    <scope>NUCLEOTIDE SEQUENCE [LARGE SCALE GENOMIC DNA]</scope>
    <source>
        <strain evidence="1 2">TK</strain>
    </source>
</reference>
<dbReference type="AlphaFoldDB" id="A0A151Z777"/>
<evidence type="ECO:0000313" key="1">
    <source>
        <dbReference type="EMBL" id="KYQ89816.1"/>
    </source>
</evidence>
<dbReference type="EMBL" id="LODT01000039">
    <property type="protein sequence ID" value="KYQ89816.1"/>
    <property type="molecule type" value="Genomic_DNA"/>
</dbReference>
<name>A0A151Z777_TIELA</name>
<protein>
    <submittedName>
        <fullName evidence="1">Uncharacterized protein</fullName>
    </submittedName>
</protein>
<sequence length="582" mass="67858">MEIFFNHIDHLLMTLLPNYLYCKILELLLNVYSRLDFLYSFVSKFTLVCKEWNTHVISKLSLHQMVRDFNPTLLNIQSMKILLKSGIDFKLIYLDTVNEGHDALYTKQLETTQSIDNLSEKIVKCKCHSIPRSLSLLKNLNNLTTNLLPPDNMELPENCNLTIYLNGDDNLKFDYNLFQWPLHKLTLSIPSNSLIQYMQYGIPQTPIHLKKLDIYGQLPTLSYFFNHQVSLERLTIVDEQLDYDKFIKTLLSTDTSKSLESVRFSGAQINQSTILDELHQFPALSRALIQMDRLIVTKSKPIESINNNINYYQHRYHEIKLEITAVENEDTPPNFIEHMKDWNIKNLTLSDSLIVGYNVDFKNNHLLNNLNRFCIYYNQIEKKSIGFLNGLVTANLPNLKKLGVQYNYQLGDEFMAPPVIFILQDHLSSLQSNQYLNRISISSISSQDLLQLLTIQQPSITSLKVGYMKIPIDCEDAITPQLVEKLQQNQNLKQFEIFFTSPNFDTSHYFKLDMIIQILSENHNFTKLHIPINAHNKVSDEELQSLKSILKINPQFLDFPQIVNVRVHKLLYSYQIRIKDFH</sequence>
<dbReference type="SUPFAM" id="SSF52047">
    <property type="entry name" value="RNI-like"/>
    <property type="match status" value="1"/>
</dbReference>
<proteinExistence type="predicted"/>
<gene>
    <name evidence="1" type="ORF">DLAC_09789</name>
</gene>
<comment type="caution">
    <text evidence="1">The sequence shown here is derived from an EMBL/GenBank/DDBJ whole genome shotgun (WGS) entry which is preliminary data.</text>
</comment>
<accession>A0A151Z777</accession>